<keyword evidence="3" id="KW-1185">Reference proteome</keyword>
<dbReference type="AlphaFoldDB" id="A0A6L9MRL0"/>
<keyword evidence="1" id="KW-0732">Signal</keyword>
<accession>A0A6L9MRL0</accession>
<evidence type="ECO:0000313" key="2">
    <source>
        <dbReference type="EMBL" id="NDW20762.1"/>
    </source>
</evidence>
<name>A0A6L9MRL0_9ALTE</name>
<feature type="signal peptide" evidence="1">
    <location>
        <begin position="1"/>
        <end position="30"/>
    </location>
</feature>
<evidence type="ECO:0000256" key="1">
    <source>
        <dbReference type="SAM" id="SignalP"/>
    </source>
</evidence>
<dbReference type="RefSeq" id="WP_163110399.1">
    <property type="nucleotide sequence ID" value="NZ_JAAAWP010000002.1"/>
</dbReference>
<dbReference type="Pfam" id="PF11199">
    <property type="entry name" value="DUF2891"/>
    <property type="match status" value="1"/>
</dbReference>
<gene>
    <name evidence="2" type="ORF">GTW09_04415</name>
</gene>
<dbReference type="InterPro" id="IPR021365">
    <property type="entry name" value="DUF2891"/>
</dbReference>
<protein>
    <submittedName>
        <fullName evidence="2">DUF2891 family protein</fullName>
    </submittedName>
</protein>
<reference evidence="2 3" key="1">
    <citation type="submission" date="2020-01" db="EMBL/GenBank/DDBJ databases">
        <title>Genomes of bacteria type strains.</title>
        <authorList>
            <person name="Chen J."/>
            <person name="Zhu S."/>
            <person name="Yang J."/>
        </authorList>
    </citation>
    <scope>NUCLEOTIDE SEQUENCE [LARGE SCALE GENOMIC DNA]</scope>
    <source>
        <strain evidence="2 3">LMG 22958</strain>
    </source>
</reference>
<feature type="chain" id="PRO_5026856570" evidence="1">
    <location>
        <begin position="31"/>
        <end position="386"/>
    </location>
</feature>
<dbReference type="EMBL" id="JAAAWP010000002">
    <property type="protein sequence ID" value="NDW20762.1"/>
    <property type="molecule type" value="Genomic_DNA"/>
</dbReference>
<comment type="caution">
    <text evidence="2">The sequence shown here is derived from an EMBL/GenBank/DDBJ whole genome shotgun (WGS) entry which is preliminary data.</text>
</comment>
<organism evidence="2 3">
    <name type="scientific">Alteromonas hispanica</name>
    <dbReference type="NCBI Taxonomy" id="315421"/>
    <lineage>
        <taxon>Bacteria</taxon>
        <taxon>Pseudomonadati</taxon>
        <taxon>Pseudomonadota</taxon>
        <taxon>Gammaproteobacteria</taxon>
        <taxon>Alteromonadales</taxon>
        <taxon>Alteromonadaceae</taxon>
        <taxon>Alteromonas/Salinimonas group</taxon>
        <taxon>Alteromonas</taxon>
    </lineage>
</organism>
<sequence length="386" mass="43055">MRKVDNAILFTFTAISFFISVSGSSVSASAYTNSAVSAANAQSKGVNKKDSGYEKVFSNLALQCIHQEYPNIIKHTMSSDADAKTPKALYPAFYGCLDWHSSVHGHWLLVRMLNTGGDNIATDSIIASLNKSFSQQNIEGEIATIQRPNNKAFERPYGLAWFLQLTAELRQSPLPEATTWLSRLKPLENIIVERIESWLPKLAYPIRTGEHSQTAFAFGLMLDWSRIAKSESFEALLTSRIKDYYESDTRCPISYEPSGQDFLSPCLAQADLMRRVMSKEEYGEWLTDFFPTLTSTSNNWLQPAAVTDKSDGKLAHLDGLNISRAWMIEGIINALDANDPRVGALQNVMQAHRDAGLNAVLEDMHYMGSHWLGSFASYLETSRGIE</sequence>
<evidence type="ECO:0000313" key="3">
    <source>
        <dbReference type="Proteomes" id="UP000478837"/>
    </source>
</evidence>
<proteinExistence type="predicted"/>
<dbReference type="Proteomes" id="UP000478837">
    <property type="component" value="Unassembled WGS sequence"/>
</dbReference>